<evidence type="ECO:0000256" key="2">
    <source>
        <dbReference type="ARBA" id="ARBA00023125"/>
    </source>
</evidence>
<evidence type="ECO:0000313" key="6">
    <source>
        <dbReference type="Proteomes" id="UP001157160"/>
    </source>
</evidence>
<proteinExistence type="predicted"/>
<gene>
    <name evidence="5" type="ORF">GCM10025874_19640</name>
</gene>
<dbReference type="Pfam" id="PF12833">
    <property type="entry name" value="HTH_18"/>
    <property type="match status" value="1"/>
</dbReference>
<dbReference type="PANTHER" id="PTHR46796:SF12">
    <property type="entry name" value="HTH-TYPE DNA-BINDING TRANSCRIPTIONAL ACTIVATOR EUTR"/>
    <property type="match status" value="1"/>
</dbReference>
<dbReference type="SUPFAM" id="SSF46689">
    <property type="entry name" value="Homeodomain-like"/>
    <property type="match status" value="1"/>
</dbReference>
<dbReference type="PROSITE" id="PS01124">
    <property type="entry name" value="HTH_ARAC_FAMILY_2"/>
    <property type="match status" value="1"/>
</dbReference>
<organism evidence="5 6">
    <name type="scientific">Arenivirga flava</name>
    <dbReference type="NCBI Taxonomy" id="1930060"/>
    <lineage>
        <taxon>Bacteria</taxon>
        <taxon>Bacillati</taxon>
        <taxon>Actinomycetota</taxon>
        <taxon>Actinomycetes</taxon>
        <taxon>Micrococcales</taxon>
        <taxon>Microbacteriaceae</taxon>
        <taxon>Arenivirga</taxon>
    </lineage>
</organism>
<dbReference type="InterPro" id="IPR009057">
    <property type="entry name" value="Homeodomain-like_sf"/>
</dbReference>
<dbReference type="GO" id="GO:0043565">
    <property type="term" value="F:sequence-specific DNA binding"/>
    <property type="evidence" value="ECO:0007669"/>
    <property type="project" value="InterPro"/>
</dbReference>
<dbReference type="EMBL" id="BSUL01000001">
    <property type="protein sequence ID" value="GMA28711.1"/>
    <property type="molecule type" value="Genomic_DNA"/>
</dbReference>
<accession>A0AA37XBI4</accession>
<dbReference type="GO" id="GO:0003700">
    <property type="term" value="F:DNA-binding transcription factor activity"/>
    <property type="evidence" value="ECO:0007669"/>
    <property type="project" value="InterPro"/>
</dbReference>
<dbReference type="RefSeq" id="WP_284232146.1">
    <property type="nucleotide sequence ID" value="NZ_BSUL01000001.1"/>
</dbReference>
<dbReference type="InterPro" id="IPR050204">
    <property type="entry name" value="AraC_XylS_family_regulators"/>
</dbReference>
<reference evidence="5 6" key="1">
    <citation type="journal article" date="2014" name="Int. J. Syst. Evol. Microbiol.">
        <title>Complete genome sequence of Corynebacterium casei LMG S-19264T (=DSM 44701T), isolated from a smear-ripened cheese.</title>
        <authorList>
            <consortium name="US DOE Joint Genome Institute (JGI-PGF)"/>
            <person name="Walter F."/>
            <person name="Albersmeier A."/>
            <person name="Kalinowski J."/>
            <person name="Ruckert C."/>
        </authorList>
    </citation>
    <scope>NUCLEOTIDE SEQUENCE [LARGE SCALE GENOMIC DNA]</scope>
    <source>
        <strain evidence="5 6">NBRC 112289</strain>
    </source>
</reference>
<feature type="domain" description="HTH araC/xylS-type" evidence="4">
    <location>
        <begin position="217"/>
        <end position="318"/>
    </location>
</feature>
<evidence type="ECO:0000256" key="1">
    <source>
        <dbReference type="ARBA" id="ARBA00023015"/>
    </source>
</evidence>
<dbReference type="SMART" id="SM00342">
    <property type="entry name" value="HTH_ARAC"/>
    <property type="match status" value="1"/>
</dbReference>
<evidence type="ECO:0000313" key="5">
    <source>
        <dbReference type="EMBL" id="GMA28711.1"/>
    </source>
</evidence>
<dbReference type="Gene3D" id="1.10.10.60">
    <property type="entry name" value="Homeodomain-like"/>
    <property type="match status" value="1"/>
</dbReference>
<evidence type="ECO:0000256" key="3">
    <source>
        <dbReference type="ARBA" id="ARBA00023163"/>
    </source>
</evidence>
<dbReference type="AlphaFoldDB" id="A0AA37XBI4"/>
<keyword evidence="3" id="KW-0804">Transcription</keyword>
<keyword evidence="6" id="KW-1185">Reference proteome</keyword>
<protein>
    <recommendedName>
        <fullName evidence="4">HTH araC/xylS-type domain-containing protein</fullName>
    </recommendedName>
</protein>
<keyword evidence="2" id="KW-0238">DNA-binding</keyword>
<name>A0AA37XBI4_9MICO</name>
<dbReference type="Proteomes" id="UP001157160">
    <property type="component" value="Unassembled WGS sequence"/>
</dbReference>
<dbReference type="InterPro" id="IPR018060">
    <property type="entry name" value="HTH_AraC"/>
</dbReference>
<sequence>MGGFHDRPQRYDVASSDPDTARAFFERDYNGRDCHFDAEDGEPFLARSAGVGDDVLQLRSNAVRGTLRGSFVLPGMYAVVWLTAGSGTVAIGAEGLEAQIGQPLVLPPHRSIHFDARHLRESSILIDASYLEDRAGALANAAPGALHFGLQPPGEAARAAWARAVLAAARVLFDPEATGAAMTDVKRSTADALLSLFPHTIAADDEDAPVVRTSRARRAVAFMHANAHRPLTIEQIAVACALTPRGLQDAYRRLFGITPLQHLRRIRLDRARDDFQAPIGADRTVHEVARRWQMMHLGRFSGYYADRFGEQPSDTIRRARAAPLNAAWPRSMRCPAGP</sequence>
<evidence type="ECO:0000259" key="4">
    <source>
        <dbReference type="PROSITE" id="PS01124"/>
    </source>
</evidence>
<keyword evidence="1" id="KW-0805">Transcription regulation</keyword>
<dbReference type="PANTHER" id="PTHR46796">
    <property type="entry name" value="HTH-TYPE TRANSCRIPTIONAL ACTIVATOR RHAS-RELATED"/>
    <property type="match status" value="1"/>
</dbReference>
<comment type="caution">
    <text evidence="5">The sequence shown here is derived from an EMBL/GenBank/DDBJ whole genome shotgun (WGS) entry which is preliminary data.</text>
</comment>